<feature type="compositionally biased region" description="Gly residues" evidence="1">
    <location>
        <begin position="228"/>
        <end position="254"/>
    </location>
</feature>
<evidence type="ECO:0000256" key="1">
    <source>
        <dbReference type="SAM" id="MobiDB-lite"/>
    </source>
</evidence>
<gene>
    <name evidence="2" type="ORF">M6B38_237480</name>
</gene>
<sequence length="462" mass="50088">MRRIGWLPPPIAASRSAVFSTFSGGGGGGGRGRGRGGGFVPPPPVSPSQPDPYSAADDGQDSFPSGAGHGRGRGSLPVLPSFLSPSPLGRGRGRGGGGGVTHPTPPPPPPPPPETLNKKPIFFRQTEPEPERGTGNETLANEPSKFSGPDDNENPQPRPLPGLSSGGGRGMPLRTPPAPAPDASAEPNRHVRSRKPIGATADGPSVPAQPKMNREDAVRKAMEVLSRGRGGGGPGRGEGRGMARGRGRGMGARGRGGRGRGGRGREEEEEEEDYWGDPADAEKVEKRLGADKMKLIEEGFDDMSWRVLPPPLLDEYFNAWDTNNMIEYEPEYLVEFDKNPDIDEKPPISLEEALEKAKPFLVAYEGIQSQEEWEEVIKETMEKLPVMKELIDSYCGPDRVTAKQQQQELERVAKTLPENVPSSVKRFTDRAVLSLQSNPGWGFDKKCQFMDKLVWEVTQHYK</sequence>
<dbReference type="GO" id="GO:0003743">
    <property type="term" value="F:translation initiation factor activity"/>
    <property type="evidence" value="ECO:0007669"/>
    <property type="project" value="UniProtKB-KW"/>
</dbReference>
<reference evidence="2" key="2">
    <citation type="submission" date="2023-04" db="EMBL/GenBank/DDBJ databases">
        <authorList>
            <person name="Bruccoleri R.E."/>
            <person name="Oakeley E.J."/>
            <person name="Faust A.-M."/>
            <person name="Dessus-Babus S."/>
            <person name="Altorfer M."/>
            <person name="Burckhardt D."/>
            <person name="Oertli M."/>
            <person name="Naumann U."/>
            <person name="Petersen F."/>
            <person name="Wong J."/>
        </authorList>
    </citation>
    <scope>NUCLEOTIDE SEQUENCE</scope>
    <source>
        <strain evidence="2">GSM-AAB239-AS_SAM_17_03QT</strain>
        <tissue evidence="2">Leaf</tissue>
    </source>
</reference>
<keyword evidence="2" id="KW-0396">Initiation factor</keyword>
<dbReference type="Proteomes" id="UP001140949">
    <property type="component" value="Unassembled WGS sequence"/>
</dbReference>
<comment type="caution">
    <text evidence="2">The sequence shown here is derived from an EMBL/GenBank/DDBJ whole genome shotgun (WGS) entry which is preliminary data.</text>
</comment>
<feature type="compositionally biased region" description="Basic and acidic residues" evidence="1">
    <location>
        <begin position="212"/>
        <end position="222"/>
    </location>
</feature>
<proteinExistence type="predicted"/>
<name>A0AAX6DM71_IRIPA</name>
<feature type="compositionally biased region" description="Pro residues" evidence="1">
    <location>
        <begin position="103"/>
        <end position="114"/>
    </location>
</feature>
<evidence type="ECO:0000313" key="2">
    <source>
        <dbReference type="EMBL" id="KAJ6792809.1"/>
    </source>
</evidence>
<organism evidence="2 3">
    <name type="scientific">Iris pallida</name>
    <name type="common">Sweet iris</name>
    <dbReference type="NCBI Taxonomy" id="29817"/>
    <lineage>
        <taxon>Eukaryota</taxon>
        <taxon>Viridiplantae</taxon>
        <taxon>Streptophyta</taxon>
        <taxon>Embryophyta</taxon>
        <taxon>Tracheophyta</taxon>
        <taxon>Spermatophyta</taxon>
        <taxon>Magnoliopsida</taxon>
        <taxon>Liliopsida</taxon>
        <taxon>Asparagales</taxon>
        <taxon>Iridaceae</taxon>
        <taxon>Iridoideae</taxon>
        <taxon>Irideae</taxon>
        <taxon>Iris</taxon>
    </lineage>
</organism>
<feature type="region of interest" description="Disordered" evidence="1">
    <location>
        <begin position="1"/>
        <end position="279"/>
    </location>
</feature>
<dbReference type="EMBL" id="JANAVB010043418">
    <property type="protein sequence ID" value="KAJ6792809.1"/>
    <property type="molecule type" value="Genomic_DNA"/>
</dbReference>
<reference evidence="2" key="1">
    <citation type="journal article" date="2023" name="GigaByte">
        <title>Genome assembly of the bearded iris, Iris pallida Lam.</title>
        <authorList>
            <person name="Bruccoleri R.E."/>
            <person name="Oakeley E.J."/>
            <person name="Faust A.M.E."/>
            <person name="Altorfer M."/>
            <person name="Dessus-Babus S."/>
            <person name="Burckhardt D."/>
            <person name="Oertli M."/>
            <person name="Naumann U."/>
            <person name="Petersen F."/>
            <person name="Wong J."/>
        </authorList>
    </citation>
    <scope>NUCLEOTIDE SEQUENCE</scope>
    <source>
        <strain evidence="2">GSM-AAB239-AS_SAM_17_03QT</strain>
    </source>
</reference>
<evidence type="ECO:0000313" key="3">
    <source>
        <dbReference type="Proteomes" id="UP001140949"/>
    </source>
</evidence>
<feature type="compositionally biased region" description="Low complexity" evidence="1">
    <location>
        <begin position="75"/>
        <end position="89"/>
    </location>
</feature>
<keyword evidence="3" id="KW-1185">Reference proteome</keyword>
<feature type="compositionally biased region" description="Gly residues" evidence="1">
    <location>
        <begin position="23"/>
        <end position="39"/>
    </location>
</feature>
<accession>A0AAX6DM71</accession>
<dbReference type="PANTHER" id="PTHR47911:SF1">
    <property type="entry name" value="OS06G0664400 PROTEIN"/>
    <property type="match status" value="1"/>
</dbReference>
<keyword evidence="2" id="KW-0648">Protein biosynthesis</keyword>
<dbReference type="PANTHER" id="PTHR47911">
    <property type="entry name" value="HYDROXYPROLINE-RICH GLYCOPROTEIN-LIKE"/>
    <property type="match status" value="1"/>
</dbReference>
<dbReference type="AlphaFoldDB" id="A0AAX6DM71"/>
<protein>
    <submittedName>
        <fullName evidence="2">Translation initiation factor IF-2</fullName>
    </submittedName>
</protein>
<feature type="compositionally biased region" description="Pro residues" evidence="1">
    <location>
        <begin position="40"/>
        <end position="50"/>
    </location>
</feature>